<dbReference type="EMBL" id="JASCZI010211462">
    <property type="protein sequence ID" value="MED6192040.1"/>
    <property type="molecule type" value="Genomic_DNA"/>
</dbReference>
<organism evidence="1 2">
    <name type="scientific">Stylosanthes scabra</name>
    <dbReference type="NCBI Taxonomy" id="79078"/>
    <lineage>
        <taxon>Eukaryota</taxon>
        <taxon>Viridiplantae</taxon>
        <taxon>Streptophyta</taxon>
        <taxon>Embryophyta</taxon>
        <taxon>Tracheophyta</taxon>
        <taxon>Spermatophyta</taxon>
        <taxon>Magnoliopsida</taxon>
        <taxon>eudicotyledons</taxon>
        <taxon>Gunneridae</taxon>
        <taxon>Pentapetalae</taxon>
        <taxon>rosids</taxon>
        <taxon>fabids</taxon>
        <taxon>Fabales</taxon>
        <taxon>Fabaceae</taxon>
        <taxon>Papilionoideae</taxon>
        <taxon>50 kb inversion clade</taxon>
        <taxon>dalbergioids sensu lato</taxon>
        <taxon>Dalbergieae</taxon>
        <taxon>Pterocarpus clade</taxon>
        <taxon>Stylosanthes</taxon>
    </lineage>
</organism>
<keyword evidence="2" id="KW-1185">Reference proteome</keyword>
<reference evidence="1 2" key="1">
    <citation type="journal article" date="2023" name="Plants (Basel)">
        <title>Bridging the Gap: Combining Genomics and Transcriptomics Approaches to Understand Stylosanthes scabra, an Orphan Legume from the Brazilian Caatinga.</title>
        <authorList>
            <person name="Ferreira-Neto J.R.C."/>
            <person name="da Silva M.D."/>
            <person name="Binneck E."/>
            <person name="de Melo N.F."/>
            <person name="da Silva R.H."/>
            <person name="de Melo A.L.T.M."/>
            <person name="Pandolfi V."/>
            <person name="Bustamante F.O."/>
            <person name="Brasileiro-Vidal A.C."/>
            <person name="Benko-Iseppon A.M."/>
        </authorList>
    </citation>
    <scope>NUCLEOTIDE SEQUENCE [LARGE SCALE GENOMIC DNA]</scope>
    <source>
        <tissue evidence="1">Leaves</tissue>
    </source>
</reference>
<gene>
    <name evidence="1" type="ORF">PIB30_006540</name>
</gene>
<evidence type="ECO:0000313" key="2">
    <source>
        <dbReference type="Proteomes" id="UP001341840"/>
    </source>
</evidence>
<comment type="caution">
    <text evidence="1">The sequence shown here is derived from an EMBL/GenBank/DDBJ whole genome shotgun (WGS) entry which is preliminary data.</text>
</comment>
<evidence type="ECO:0000313" key="1">
    <source>
        <dbReference type="EMBL" id="MED6192040.1"/>
    </source>
</evidence>
<name>A0ABU6X4C1_9FABA</name>
<sequence length="302" mass="34112">MASSSLLKEAIICNSTTTMEYSFEEARFHSLAPTTMDDSTTTTMEYSYYIPTVSFEEARFHNLTPTTMDEDDNDDEWEDRIQLKQTALPFQELMLCTSGSTKERTIKDYFYSYFSTMSIEESRFLHGPQSEYWKAKSESNAKAKKKYTAAAKNNSVLRKTAMKNSMLKKGGIEAKVAGDVFVINTIKQSKRRAFERRQQFKTKTKPSKLGPNNCNAPNNGFNFTNSCCFAQSRQESVKYRDFGSLINLDWSQLNSMLKVSGVQMAGKPLNGVQIRGGLIIDLPVPVIRIASGRPNPLSPRIP</sequence>
<accession>A0ABU6X4C1</accession>
<proteinExistence type="predicted"/>
<dbReference type="Proteomes" id="UP001341840">
    <property type="component" value="Unassembled WGS sequence"/>
</dbReference>
<protein>
    <submittedName>
        <fullName evidence="1">Uncharacterized protein</fullName>
    </submittedName>
</protein>